<reference evidence="2" key="1">
    <citation type="journal article" date="2006" name="PLoS Biol.">
        <title>Macronuclear genome sequence of the ciliate Tetrahymena thermophila, a model eukaryote.</title>
        <authorList>
            <person name="Eisen J.A."/>
            <person name="Coyne R.S."/>
            <person name="Wu M."/>
            <person name="Wu D."/>
            <person name="Thiagarajan M."/>
            <person name="Wortman J.R."/>
            <person name="Badger J.H."/>
            <person name="Ren Q."/>
            <person name="Amedeo P."/>
            <person name="Jones K.M."/>
            <person name="Tallon L.J."/>
            <person name="Delcher A.L."/>
            <person name="Salzberg S.L."/>
            <person name="Silva J.C."/>
            <person name="Haas B.J."/>
            <person name="Majoros W.H."/>
            <person name="Farzad M."/>
            <person name="Carlton J.M."/>
            <person name="Smith R.K. Jr."/>
            <person name="Garg J."/>
            <person name="Pearlman R.E."/>
            <person name="Karrer K.M."/>
            <person name="Sun L."/>
            <person name="Manning G."/>
            <person name="Elde N.C."/>
            <person name="Turkewitz A.P."/>
            <person name="Asai D.J."/>
            <person name="Wilkes D.E."/>
            <person name="Wang Y."/>
            <person name="Cai H."/>
            <person name="Collins K."/>
            <person name="Stewart B.A."/>
            <person name="Lee S.R."/>
            <person name="Wilamowska K."/>
            <person name="Weinberg Z."/>
            <person name="Ruzzo W.L."/>
            <person name="Wloga D."/>
            <person name="Gaertig J."/>
            <person name="Frankel J."/>
            <person name="Tsao C.-C."/>
            <person name="Gorovsky M.A."/>
            <person name="Keeling P.J."/>
            <person name="Waller R.F."/>
            <person name="Patron N.J."/>
            <person name="Cherry J.M."/>
            <person name="Stover N.A."/>
            <person name="Krieger C.J."/>
            <person name="del Toro C."/>
            <person name="Ryder H.F."/>
            <person name="Williamson S.C."/>
            <person name="Barbeau R.A."/>
            <person name="Hamilton E.P."/>
            <person name="Orias E."/>
        </authorList>
    </citation>
    <scope>NUCLEOTIDE SEQUENCE [LARGE SCALE GENOMIC DNA]</scope>
    <source>
        <strain evidence="2">SB210</strain>
    </source>
</reference>
<proteinExistence type="predicted"/>
<dbReference type="GO" id="GO:0003676">
    <property type="term" value="F:nucleic acid binding"/>
    <property type="evidence" value="ECO:0007669"/>
    <property type="project" value="InterPro"/>
</dbReference>
<protein>
    <submittedName>
        <fullName evidence="1">Uncharacterized protein</fullName>
    </submittedName>
</protein>
<dbReference type="KEGG" id="tet:TTHERM_000209309"/>
<name>W7XHE8_TETTS</name>
<dbReference type="Gene3D" id="3.30.420.10">
    <property type="entry name" value="Ribonuclease H-like superfamily/Ribonuclease H"/>
    <property type="match status" value="1"/>
</dbReference>
<dbReference type="InParanoid" id="W7XHE8"/>
<dbReference type="AlphaFoldDB" id="W7XHE8"/>
<dbReference type="Proteomes" id="UP000009168">
    <property type="component" value="Unassembled WGS sequence"/>
</dbReference>
<keyword evidence="2" id="KW-1185">Reference proteome</keyword>
<gene>
    <name evidence="1" type="ORF">TTHERM_000209309</name>
</gene>
<dbReference type="EMBL" id="GG662857">
    <property type="protein sequence ID" value="EWS76663.1"/>
    <property type="molecule type" value="Genomic_DNA"/>
</dbReference>
<dbReference type="GeneID" id="24437820"/>
<dbReference type="InterPro" id="IPR036397">
    <property type="entry name" value="RNaseH_sf"/>
</dbReference>
<evidence type="ECO:0000313" key="2">
    <source>
        <dbReference type="Proteomes" id="UP000009168"/>
    </source>
</evidence>
<accession>W7XHE8</accession>
<dbReference type="RefSeq" id="XP_012650831.1">
    <property type="nucleotide sequence ID" value="XM_012795377.1"/>
</dbReference>
<evidence type="ECO:0000313" key="1">
    <source>
        <dbReference type="EMBL" id="EWS76663.1"/>
    </source>
</evidence>
<sequence length="225" mass="27156">MQLHSYRKKLLQIAIKQQINERKMVKQVNQINIMMKQRTNYNNQNLLSKIQRIQYILDDQSDIQISEYTNKRGLLELGFQKGKLQFYQKIYEQTRQKKLIYAKQNAYRPAYNKFYSDDNIFYLNDKSIDIWFRDQCEKQVEVQWYNNRQSIHIWGLSVKKGNQTSISLMKELIQNPILSVQMLLNHCQAKSITMIHPYYFVQHNAPSHKAKDTVDYFKKNRNKFS</sequence>
<organism evidence="1 2">
    <name type="scientific">Tetrahymena thermophila (strain SB210)</name>
    <dbReference type="NCBI Taxonomy" id="312017"/>
    <lineage>
        <taxon>Eukaryota</taxon>
        <taxon>Sar</taxon>
        <taxon>Alveolata</taxon>
        <taxon>Ciliophora</taxon>
        <taxon>Intramacronucleata</taxon>
        <taxon>Oligohymenophorea</taxon>
        <taxon>Hymenostomatida</taxon>
        <taxon>Tetrahymenina</taxon>
        <taxon>Tetrahymenidae</taxon>
        <taxon>Tetrahymena</taxon>
    </lineage>
</organism>